<evidence type="ECO:0000313" key="5">
    <source>
        <dbReference type="Proteomes" id="UP000013827"/>
    </source>
</evidence>
<evidence type="ECO:0000256" key="2">
    <source>
        <dbReference type="ARBA" id="ARBA00023043"/>
    </source>
</evidence>
<dbReference type="Gene3D" id="1.25.40.20">
    <property type="entry name" value="Ankyrin repeat-containing domain"/>
    <property type="match status" value="1"/>
</dbReference>
<organism evidence="4 5">
    <name type="scientific">Emiliania huxleyi (strain CCMP1516)</name>
    <dbReference type="NCBI Taxonomy" id="280463"/>
    <lineage>
        <taxon>Eukaryota</taxon>
        <taxon>Haptista</taxon>
        <taxon>Haptophyta</taxon>
        <taxon>Prymnesiophyceae</taxon>
        <taxon>Isochrysidales</taxon>
        <taxon>Noelaerhabdaceae</taxon>
        <taxon>Emiliania</taxon>
    </lineage>
</organism>
<dbReference type="AlphaFoldDB" id="A0A0D3JD56"/>
<dbReference type="SMART" id="SM00248">
    <property type="entry name" value="ANK"/>
    <property type="match status" value="3"/>
</dbReference>
<reference evidence="4" key="2">
    <citation type="submission" date="2024-10" db="UniProtKB">
        <authorList>
            <consortium name="EnsemblProtists"/>
        </authorList>
    </citation>
    <scope>IDENTIFICATION</scope>
</reference>
<dbReference type="GO" id="GO:0004842">
    <property type="term" value="F:ubiquitin-protein transferase activity"/>
    <property type="evidence" value="ECO:0007669"/>
    <property type="project" value="TreeGrafter"/>
</dbReference>
<dbReference type="EnsemblProtists" id="EOD21441">
    <property type="protein sequence ID" value="EOD21441"/>
    <property type="gene ID" value="EMIHUDRAFT_241203"/>
</dbReference>
<feature type="repeat" description="ANK" evidence="3">
    <location>
        <begin position="190"/>
        <end position="222"/>
    </location>
</feature>
<evidence type="ECO:0000313" key="4">
    <source>
        <dbReference type="EnsemblProtists" id="EOD21441"/>
    </source>
</evidence>
<dbReference type="GO" id="GO:0085020">
    <property type="term" value="P:protein K6-linked ubiquitination"/>
    <property type="evidence" value="ECO:0007669"/>
    <property type="project" value="TreeGrafter"/>
</dbReference>
<name>A0A0D3JD56_EMIH1</name>
<dbReference type="Pfam" id="PF12796">
    <property type="entry name" value="Ank_2"/>
    <property type="match status" value="1"/>
</dbReference>
<accession>A0A0D3JD56</accession>
<reference evidence="5" key="1">
    <citation type="journal article" date="2013" name="Nature">
        <title>Pan genome of the phytoplankton Emiliania underpins its global distribution.</title>
        <authorList>
            <person name="Read B.A."/>
            <person name="Kegel J."/>
            <person name="Klute M.J."/>
            <person name="Kuo A."/>
            <person name="Lefebvre S.C."/>
            <person name="Maumus F."/>
            <person name="Mayer C."/>
            <person name="Miller J."/>
            <person name="Monier A."/>
            <person name="Salamov A."/>
            <person name="Young J."/>
            <person name="Aguilar M."/>
            <person name="Claverie J.M."/>
            <person name="Frickenhaus S."/>
            <person name="Gonzalez K."/>
            <person name="Herman E.K."/>
            <person name="Lin Y.C."/>
            <person name="Napier J."/>
            <person name="Ogata H."/>
            <person name="Sarno A.F."/>
            <person name="Shmutz J."/>
            <person name="Schroeder D."/>
            <person name="de Vargas C."/>
            <person name="Verret F."/>
            <person name="von Dassow P."/>
            <person name="Valentin K."/>
            <person name="Van de Peer Y."/>
            <person name="Wheeler G."/>
            <person name="Dacks J.B."/>
            <person name="Delwiche C.F."/>
            <person name="Dyhrman S.T."/>
            <person name="Glockner G."/>
            <person name="John U."/>
            <person name="Richards T."/>
            <person name="Worden A.Z."/>
            <person name="Zhang X."/>
            <person name="Grigoriev I.V."/>
            <person name="Allen A.E."/>
            <person name="Bidle K."/>
            <person name="Borodovsky M."/>
            <person name="Bowler C."/>
            <person name="Brownlee C."/>
            <person name="Cock J.M."/>
            <person name="Elias M."/>
            <person name="Gladyshev V.N."/>
            <person name="Groth M."/>
            <person name="Guda C."/>
            <person name="Hadaegh A."/>
            <person name="Iglesias-Rodriguez M.D."/>
            <person name="Jenkins J."/>
            <person name="Jones B.M."/>
            <person name="Lawson T."/>
            <person name="Leese F."/>
            <person name="Lindquist E."/>
            <person name="Lobanov A."/>
            <person name="Lomsadze A."/>
            <person name="Malik S.B."/>
            <person name="Marsh M.E."/>
            <person name="Mackinder L."/>
            <person name="Mock T."/>
            <person name="Mueller-Roeber B."/>
            <person name="Pagarete A."/>
            <person name="Parker M."/>
            <person name="Probert I."/>
            <person name="Quesneville H."/>
            <person name="Raines C."/>
            <person name="Rensing S.A."/>
            <person name="Riano-Pachon D.M."/>
            <person name="Richier S."/>
            <person name="Rokitta S."/>
            <person name="Shiraiwa Y."/>
            <person name="Soanes D.M."/>
            <person name="van der Giezen M."/>
            <person name="Wahlund T.M."/>
            <person name="Williams B."/>
            <person name="Wilson W."/>
            <person name="Wolfe G."/>
            <person name="Wurch L.L."/>
        </authorList>
    </citation>
    <scope>NUCLEOTIDE SEQUENCE</scope>
</reference>
<proteinExistence type="predicted"/>
<keyword evidence="1" id="KW-0677">Repeat</keyword>
<dbReference type="PANTHER" id="PTHR24171">
    <property type="entry name" value="ANKYRIN REPEAT DOMAIN-CONTAINING PROTEIN 39-RELATED"/>
    <property type="match status" value="1"/>
</dbReference>
<dbReference type="InterPro" id="IPR036770">
    <property type="entry name" value="Ankyrin_rpt-contain_sf"/>
</dbReference>
<feature type="repeat" description="ANK" evidence="3">
    <location>
        <begin position="157"/>
        <end position="189"/>
    </location>
</feature>
<dbReference type="PaxDb" id="2903-EOD21441"/>
<dbReference type="PROSITE" id="PS50297">
    <property type="entry name" value="ANK_REP_REGION"/>
    <property type="match status" value="1"/>
</dbReference>
<dbReference type="PANTHER" id="PTHR24171:SF8">
    <property type="entry name" value="BRCA1-ASSOCIATED RING DOMAIN PROTEIN 1"/>
    <property type="match status" value="1"/>
</dbReference>
<keyword evidence="5" id="KW-1185">Reference proteome</keyword>
<dbReference type="PROSITE" id="PS50088">
    <property type="entry name" value="ANK_REPEAT"/>
    <property type="match status" value="2"/>
</dbReference>
<protein>
    <submittedName>
        <fullName evidence="4">Uncharacterized protein</fullName>
    </submittedName>
</protein>
<evidence type="ECO:0000256" key="1">
    <source>
        <dbReference type="ARBA" id="ARBA00022737"/>
    </source>
</evidence>
<dbReference type="Proteomes" id="UP000013827">
    <property type="component" value="Unassembled WGS sequence"/>
</dbReference>
<keyword evidence="2 3" id="KW-0040">ANK repeat</keyword>
<dbReference type="SUPFAM" id="SSF48403">
    <property type="entry name" value="Ankyrin repeat"/>
    <property type="match status" value="1"/>
</dbReference>
<dbReference type="GeneID" id="17266987"/>
<dbReference type="HOGENOM" id="CLU_1091670_0_0_1"/>
<dbReference type="eggNOG" id="KOG4369">
    <property type="taxonomic scope" value="Eukaryota"/>
</dbReference>
<dbReference type="STRING" id="2903.R1EEM2"/>
<dbReference type="InterPro" id="IPR002110">
    <property type="entry name" value="Ankyrin_rpt"/>
</dbReference>
<dbReference type="KEGG" id="ehx:EMIHUDRAFT_241203"/>
<dbReference type="RefSeq" id="XP_005773870.1">
    <property type="nucleotide sequence ID" value="XM_005773813.1"/>
</dbReference>
<sequence>MPTATQEALADEKEKSILEEHKQRFSAMKLAPDDIEPCDANGEKLVAGTRVQLFGLQARPDLNNTYGRIVTYNTERGRFGVQREEMLEGNGQITFGWVDMEVEAPMAVKPEKLRIAPRLPAAIGTAAGSRRAHAQDAKYVLDWLDSGGHIEARHPVNHDTVLTLACAVGASTLVSALVERGADVEARAKNETTPLMYAAFGGHAEIVRTLLSGGARVDAVNGDGRTALSDATRANHVEVAAMLREAAAAGSGEPR</sequence>
<evidence type="ECO:0000256" key="3">
    <source>
        <dbReference type="PROSITE-ProRule" id="PRU00023"/>
    </source>
</evidence>